<accession>A0A517YPE4</accession>
<evidence type="ECO:0000313" key="1">
    <source>
        <dbReference type="EMBL" id="QDU32086.1"/>
    </source>
</evidence>
<sequence length="50" mass="5787">MSYLRCEILGSQCVERDKDFLGGGDWGCVRYDCDNEAYLDAVKRYDLMRG</sequence>
<reference evidence="1 2" key="1">
    <citation type="submission" date="2019-02" db="EMBL/GenBank/DDBJ databases">
        <title>Deep-cultivation of Planctomycetes and their phenomic and genomic characterization uncovers novel biology.</title>
        <authorList>
            <person name="Wiegand S."/>
            <person name="Jogler M."/>
            <person name="Boedeker C."/>
            <person name="Pinto D."/>
            <person name="Vollmers J."/>
            <person name="Rivas-Marin E."/>
            <person name="Kohn T."/>
            <person name="Peeters S.H."/>
            <person name="Heuer A."/>
            <person name="Rast P."/>
            <person name="Oberbeckmann S."/>
            <person name="Bunk B."/>
            <person name="Jeske O."/>
            <person name="Meyerdierks A."/>
            <person name="Storesund J.E."/>
            <person name="Kallscheuer N."/>
            <person name="Luecker S."/>
            <person name="Lage O.M."/>
            <person name="Pohl T."/>
            <person name="Merkel B.J."/>
            <person name="Hornburger P."/>
            <person name="Mueller R.-W."/>
            <person name="Bruemmer F."/>
            <person name="Labrenz M."/>
            <person name="Spormann A.M."/>
            <person name="Op den Camp H."/>
            <person name="Overmann J."/>
            <person name="Amann R."/>
            <person name="Jetten M.S.M."/>
            <person name="Mascher T."/>
            <person name="Medema M.H."/>
            <person name="Devos D.P."/>
            <person name="Kaster A.-K."/>
            <person name="Ovreas L."/>
            <person name="Rohde M."/>
            <person name="Galperin M.Y."/>
            <person name="Jogler C."/>
        </authorList>
    </citation>
    <scope>NUCLEOTIDE SEQUENCE [LARGE SCALE GENOMIC DNA]</scope>
    <source>
        <strain evidence="1 2">KS4</strain>
    </source>
</reference>
<organism evidence="1 2">
    <name type="scientific">Poriferisphaera corsica</name>
    <dbReference type="NCBI Taxonomy" id="2528020"/>
    <lineage>
        <taxon>Bacteria</taxon>
        <taxon>Pseudomonadati</taxon>
        <taxon>Planctomycetota</taxon>
        <taxon>Phycisphaerae</taxon>
        <taxon>Phycisphaerales</taxon>
        <taxon>Phycisphaeraceae</taxon>
        <taxon>Poriferisphaera</taxon>
    </lineage>
</organism>
<evidence type="ECO:0000313" key="2">
    <source>
        <dbReference type="Proteomes" id="UP000317369"/>
    </source>
</evidence>
<dbReference type="Proteomes" id="UP000317369">
    <property type="component" value="Chromosome"/>
</dbReference>
<proteinExistence type="predicted"/>
<name>A0A517YPE4_9BACT</name>
<dbReference type="AlphaFoldDB" id="A0A517YPE4"/>
<gene>
    <name evidence="1" type="ORF">KS4_01150</name>
</gene>
<keyword evidence="2" id="KW-1185">Reference proteome</keyword>
<dbReference type="EMBL" id="CP036425">
    <property type="protein sequence ID" value="QDU32086.1"/>
    <property type="molecule type" value="Genomic_DNA"/>
</dbReference>
<dbReference type="KEGG" id="pcor:KS4_01150"/>
<protein>
    <submittedName>
        <fullName evidence="1">Uncharacterized protein</fullName>
    </submittedName>
</protein>